<keyword evidence="3" id="KW-1185">Reference proteome</keyword>
<accession>A0ABV7Y7G6</accession>
<proteinExistence type="inferred from homology"/>
<evidence type="ECO:0000313" key="2">
    <source>
        <dbReference type="EMBL" id="MFC3760752.1"/>
    </source>
</evidence>
<evidence type="ECO:0000313" key="3">
    <source>
        <dbReference type="Proteomes" id="UP001595699"/>
    </source>
</evidence>
<comment type="caution">
    <text evidence="2">The sequence shown here is derived from an EMBL/GenBank/DDBJ whole genome shotgun (WGS) entry which is preliminary data.</text>
</comment>
<comment type="similarity">
    <text evidence="1">Belongs to the fructosamine kinase family.</text>
</comment>
<dbReference type="PANTHER" id="PTHR12149:SF8">
    <property type="entry name" value="PROTEIN-RIBULOSAMINE 3-KINASE"/>
    <property type="match status" value="1"/>
</dbReference>
<keyword evidence="1" id="KW-0808">Transferase</keyword>
<organism evidence="2 3">
    <name type="scientific">Tenggerimyces flavus</name>
    <dbReference type="NCBI Taxonomy" id="1708749"/>
    <lineage>
        <taxon>Bacteria</taxon>
        <taxon>Bacillati</taxon>
        <taxon>Actinomycetota</taxon>
        <taxon>Actinomycetes</taxon>
        <taxon>Propionibacteriales</taxon>
        <taxon>Nocardioidaceae</taxon>
        <taxon>Tenggerimyces</taxon>
    </lineage>
</organism>
<name>A0ABV7Y7G6_9ACTN</name>
<dbReference type="Proteomes" id="UP001595699">
    <property type="component" value="Unassembled WGS sequence"/>
</dbReference>
<protein>
    <submittedName>
        <fullName evidence="2">Fructosamine kinase family protein</fullName>
    </submittedName>
</protein>
<dbReference type="InterPro" id="IPR011009">
    <property type="entry name" value="Kinase-like_dom_sf"/>
</dbReference>
<sequence length="275" mass="29692">MDLDDRASHPAGVFLGRPFSLFAKLGVAAQVAAELRGLSLIRSRSSVATPLPVGGGLIPLDDGALLVLEAVPEVPRAARSVAHWRSIGLALAGLHDVADVTFGLAAFDGFFGPLPQSNVLVPSAVWVDFYAERRLLPNLRAAVDAGTLPPSLARAVERLVGRQPLLCGPEPRPALLHGDAQQNNFLTTASSAYVIDPCPYFGHPEVDLALLDYFEPVPEAVFDGYRERRGIDPDFPERRELWRLFAYLAVIAVDGTSTFGRPFVDRLAAALTSYR</sequence>
<keyword evidence="1 2" id="KW-0418">Kinase</keyword>
<dbReference type="PANTHER" id="PTHR12149">
    <property type="entry name" value="FRUCTOSAMINE 3 KINASE-RELATED PROTEIN"/>
    <property type="match status" value="1"/>
</dbReference>
<evidence type="ECO:0000256" key="1">
    <source>
        <dbReference type="PIRNR" id="PIRNR006221"/>
    </source>
</evidence>
<gene>
    <name evidence="2" type="ORF">ACFOUW_07870</name>
</gene>
<dbReference type="SUPFAM" id="SSF56112">
    <property type="entry name" value="Protein kinase-like (PK-like)"/>
    <property type="match status" value="1"/>
</dbReference>
<dbReference type="Pfam" id="PF03881">
    <property type="entry name" value="Fructosamin_kin"/>
    <property type="match status" value="1"/>
</dbReference>
<reference evidence="3" key="1">
    <citation type="journal article" date="2019" name="Int. J. Syst. Evol. Microbiol.">
        <title>The Global Catalogue of Microorganisms (GCM) 10K type strain sequencing project: providing services to taxonomists for standard genome sequencing and annotation.</title>
        <authorList>
            <consortium name="The Broad Institute Genomics Platform"/>
            <consortium name="The Broad Institute Genome Sequencing Center for Infectious Disease"/>
            <person name="Wu L."/>
            <person name="Ma J."/>
        </authorList>
    </citation>
    <scope>NUCLEOTIDE SEQUENCE [LARGE SCALE GENOMIC DNA]</scope>
    <source>
        <strain evidence="3">CGMCC 4.7241</strain>
    </source>
</reference>
<dbReference type="EMBL" id="JBHRZH010000006">
    <property type="protein sequence ID" value="MFC3760752.1"/>
    <property type="molecule type" value="Genomic_DNA"/>
</dbReference>
<dbReference type="Gene3D" id="3.90.1200.10">
    <property type="match status" value="1"/>
</dbReference>
<dbReference type="GO" id="GO:0016301">
    <property type="term" value="F:kinase activity"/>
    <property type="evidence" value="ECO:0007669"/>
    <property type="project" value="UniProtKB-KW"/>
</dbReference>
<dbReference type="InterPro" id="IPR016477">
    <property type="entry name" value="Fructo-/Ketosamine-3-kinase"/>
</dbReference>
<dbReference type="PIRSF" id="PIRSF006221">
    <property type="entry name" value="Ketosamine-3-kinase"/>
    <property type="match status" value="1"/>
</dbReference>
<dbReference type="RefSeq" id="WP_205117003.1">
    <property type="nucleotide sequence ID" value="NZ_JAFBCM010000001.1"/>
</dbReference>